<comment type="caution">
    <text evidence="1">The sequence shown here is derived from an EMBL/GenBank/DDBJ whole genome shotgun (WGS) entry which is preliminary data.</text>
</comment>
<name>A0A0R3N7U3_9BRAD</name>
<proteinExistence type="predicted"/>
<dbReference type="EMBL" id="LLYA01000105">
    <property type="protein sequence ID" value="KRR28122.1"/>
    <property type="molecule type" value="Genomic_DNA"/>
</dbReference>
<dbReference type="AlphaFoldDB" id="A0A0R3N7U3"/>
<organism evidence="1 2">
    <name type="scientific">Bradyrhizobium retamae</name>
    <dbReference type="NCBI Taxonomy" id="1300035"/>
    <lineage>
        <taxon>Bacteria</taxon>
        <taxon>Pseudomonadati</taxon>
        <taxon>Pseudomonadota</taxon>
        <taxon>Alphaproteobacteria</taxon>
        <taxon>Hyphomicrobiales</taxon>
        <taxon>Nitrobacteraceae</taxon>
        <taxon>Bradyrhizobium</taxon>
    </lineage>
</organism>
<keyword evidence="2" id="KW-1185">Reference proteome</keyword>
<reference evidence="1 2" key="1">
    <citation type="submission" date="2014-03" db="EMBL/GenBank/DDBJ databases">
        <title>Bradyrhizobium valentinum sp. nov., isolated from effective nodules of Lupinus mariae-josephae, a lupine endemic of basic-lime soils in Eastern Spain.</title>
        <authorList>
            <person name="Duran D."/>
            <person name="Rey L."/>
            <person name="Navarro A."/>
            <person name="Busquets A."/>
            <person name="Imperial J."/>
            <person name="Ruiz-Argueso T."/>
        </authorList>
    </citation>
    <scope>NUCLEOTIDE SEQUENCE [LARGE SCALE GENOMIC DNA]</scope>
    <source>
        <strain evidence="1 2">Ro19</strain>
    </source>
</reference>
<accession>A0A0R3N7U3</accession>
<gene>
    <name evidence="1" type="ORF">CQ13_39675</name>
</gene>
<protein>
    <submittedName>
        <fullName evidence="1">Uncharacterized protein</fullName>
    </submittedName>
</protein>
<evidence type="ECO:0000313" key="2">
    <source>
        <dbReference type="Proteomes" id="UP000052023"/>
    </source>
</evidence>
<sequence length="135" mass="14817">MLRSSRFLFNCNFGLLRPAWPYCHPGAVQDLSHYDATANWLFFARDVAFATAWRLLDKRRLCFRTEARAQAKANSASENRRAPTASITSGLAVACAVALTTMRIRQLHSLFEVGSNGAIAIANVGIIARNSDNGS</sequence>
<evidence type="ECO:0000313" key="1">
    <source>
        <dbReference type="EMBL" id="KRR28122.1"/>
    </source>
</evidence>
<dbReference type="Proteomes" id="UP000052023">
    <property type="component" value="Unassembled WGS sequence"/>
</dbReference>